<feature type="transmembrane region" description="Helical" evidence="6">
    <location>
        <begin position="766"/>
        <end position="792"/>
    </location>
</feature>
<organism evidence="8 9">
    <name type="scientific">Salinarimonas ramus</name>
    <dbReference type="NCBI Taxonomy" id="690164"/>
    <lineage>
        <taxon>Bacteria</taxon>
        <taxon>Pseudomonadati</taxon>
        <taxon>Pseudomonadota</taxon>
        <taxon>Alphaproteobacteria</taxon>
        <taxon>Hyphomicrobiales</taxon>
        <taxon>Salinarimonadaceae</taxon>
        <taxon>Salinarimonas</taxon>
    </lineage>
</organism>
<evidence type="ECO:0000256" key="1">
    <source>
        <dbReference type="ARBA" id="ARBA00004651"/>
    </source>
</evidence>
<sequence length="843" mass="85343">MSGASSGISPLRRLVRAELAAGIAGLRLFIACVAIAAFMLGAVWMLGAGLSRALSENGTIMLGGDVAVEVVNAPLDADLVVRLADLGTLSEVSELRSTAIAGDARTPVEAKVVDDAYPLVGEIALAQSADGVPTLAEALSEREGLPGTVVEPALLSRLGLSVGDTMTLGGGTFEIRAVLLREPDRLSAGFLVGPRVIVSEAAGRAAGLLSSQGLVDYRYRLRADDGDAQALAAAVAALEPERGWELETPADAGDRVRETVARVTTFLGIAAMVALAIGLTGAWAASRVWIGRRVRTIALYRLSGAEPGLVVALHGVLVAIAAGIGIALGLAGAGVLAFVLMDLLAARLHLPWQPAALASAGALAALTLAIGIAGACASALSGAARTPPGAAMRSADTIPTPRPRDAALGAAAIAAAILLAILGLPDEILAATAAFGLVLAAALLAGAGWLVARAAARVKPRGFVARVALQGLDDPAKAAMRAVAIGIGIAGITAVVGAQRSLDTALRAELPDRIPDLVLLDVQQAGIGPLTARVEADPLLGGLQASPFMRATITAVNGVPAAEALVREDKDWVISGDRSFAWAAEPTGAELLGGAWWPVDYAGPPLVSAEEDVQEAFDLVPGDTLTFSVLGRSFTAEVANIRMEYHRTFRPEFLLVASPVPFRDAPHSWIVTLEGETDAAVDALVADLARDAPGVTAIDVRRIVDDLTRVVEGAGLASLAIAGLLLVVGALALTAIVAADVDSRERQALAFTLVGASRREIAAARLAEAGTIGALAALVGGGAGLAGSFWLASAGLRVDFAPGIVALVLPLALGLAAALAAGIVGGLGAAPRGRGQLVRRLAG</sequence>
<keyword evidence="5 6" id="KW-0472">Membrane</keyword>
<feature type="transmembrane region" description="Helical" evidence="6">
    <location>
        <begin position="360"/>
        <end position="384"/>
    </location>
</feature>
<keyword evidence="4 6" id="KW-1133">Transmembrane helix</keyword>
<dbReference type="InterPro" id="IPR038766">
    <property type="entry name" value="Membrane_comp_ABC_pdt"/>
</dbReference>
<comment type="subcellular location">
    <subcellularLocation>
        <location evidence="1">Cell membrane</location>
        <topology evidence="1">Multi-pass membrane protein</topology>
    </subcellularLocation>
</comment>
<evidence type="ECO:0000313" key="8">
    <source>
        <dbReference type="EMBL" id="GGK41267.1"/>
    </source>
</evidence>
<feature type="transmembrane region" description="Helical" evidence="6">
    <location>
        <begin position="716"/>
        <end position="739"/>
    </location>
</feature>
<name>A0A917QCP5_9HYPH</name>
<proteinExistence type="predicted"/>
<dbReference type="PANTHER" id="PTHR30287:SF1">
    <property type="entry name" value="INNER MEMBRANE PROTEIN"/>
    <property type="match status" value="1"/>
</dbReference>
<evidence type="ECO:0000256" key="4">
    <source>
        <dbReference type="ARBA" id="ARBA00022989"/>
    </source>
</evidence>
<dbReference type="Proteomes" id="UP000600449">
    <property type="component" value="Unassembled WGS sequence"/>
</dbReference>
<reference evidence="8 9" key="1">
    <citation type="journal article" date="2014" name="Int. J. Syst. Evol. Microbiol.">
        <title>Complete genome sequence of Corynebacterium casei LMG S-19264T (=DSM 44701T), isolated from a smear-ripened cheese.</title>
        <authorList>
            <consortium name="US DOE Joint Genome Institute (JGI-PGF)"/>
            <person name="Walter F."/>
            <person name="Albersmeier A."/>
            <person name="Kalinowski J."/>
            <person name="Ruckert C."/>
        </authorList>
    </citation>
    <scope>NUCLEOTIDE SEQUENCE [LARGE SCALE GENOMIC DNA]</scope>
    <source>
        <strain evidence="8 9">CGMCC 1.9161</strain>
    </source>
</reference>
<keyword evidence="3 6" id="KW-0812">Transmembrane</keyword>
<evidence type="ECO:0000259" key="7">
    <source>
        <dbReference type="Pfam" id="PF02687"/>
    </source>
</evidence>
<keyword evidence="2" id="KW-1003">Cell membrane</keyword>
<evidence type="ECO:0000313" key="9">
    <source>
        <dbReference type="Proteomes" id="UP000600449"/>
    </source>
</evidence>
<dbReference type="AlphaFoldDB" id="A0A917QCP5"/>
<feature type="transmembrane region" description="Helical" evidence="6">
    <location>
        <begin position="21"/>
        <end position="46"/>
    </location>
</feature>
<dbReference type="RefSeq" id="WP_188914107.1">
    <property type="nucleotide sequence ID" value="NZ_BMMF01000009.1"/>
</dbReference>
<evidence type="ECO:0000256" key="6">
    <source>
        <dbReference type="SAM" id="Phobius"/>
    </source>
</evidence>
<feature type="transmembrane region" description="Helical" evidence="6">
    <location>
        <begin position="311"/>
        <end position="340"/>
    </location>
</feature>
<evidence type="ECO:0000256" key="3">
    <source>
        <dbReference type="ARBA" id="ARBA00022692"/>
    </source>
</evidence>
<evidence type="ECO:0000256" key="2">
    <source>
        <dbReference type="ARBA" id="ARBA00022475"/>
    </source>
</evidence>
<protein>
    <submittedName>
        <fullName evidence="8">ABC transporter permease</fullName>
    </submittedName>
</protein>
<feature type="transmembrane region" description="Helical" evidence="6">
    <location>
        <begin position="428"/>
        <end position="452"/>
    </location>
</feature>
<gene>
    <name evidence="8" type="ORF">GCM10011322_30480</name>
</gene>
<dbReference type="EMBL" id="BMMF01000009">
    <property type="protein sequence ID" value="GGK41267.1"/>
    <property type="molecule type" value="Genomic_DNA"/>
</dbReference>
<feature type="domain" description="ABC3 transporter permease C-terminal" evidence="7">
    <location>
        <begin position="720"/>
        <end position="821"/>
    </location>
</feature>
<keyword evidence="9" id="KW-1185">Reference proteome</keyword>
<evidence type="ECO:0000256" key="5">
    <source>
        <dbReference type="ARBA" id="ARBA00023136"/>
    </source>
</evidence>
<dbReference type="Pfam" id="PF02687">
    <property type="entry name" value="FtsX"/>
    <property type="match status" value="1"/>
</dbReference>
<feature type="transmembrane region" description="Helical" evidence="6">
    <location>
        <begin position="478"/>
        <end position="498"/>
    </location>
</feature>
<feature type="transmembrane region" description="Helical" evidence="6">
    <location>
        <begin position="804"/>
        <end position="830"/>
    </location>
</feature>
<dbReference type="PANTHER" id="PTHR30287">
    <property type="entry name" value="MEMBRANE COMPONENT OF PREDICTED ABC SUPERFAMILY METABOLITE UPTAKE TRANSPORTER"/>
    <property type="match status" value="1"/>
</dbReference>
<dbReference type="GO" id="GO:0005886">
    <property type="term" value="C:plasma membrane"/>
    <property type="evidence" value="ECO:0007669"/>
    <property type="project" value="UniProtKB-SubCell"/>
</dbReference>
<dbReference type="InterPro" id="IPR003838">
    <property type="entry name" value="ABC3_permease_C"/>
</dbReference>
<comment type="caution">
    <text evidence="8">The sequence shown here is derived from an EMBL/GenBank/DDBJ whole genome shotgun (WGS) entry which is preliminary data.</text>
</comment>
<feature type="transmembrane region" description="Helical" evidence="6">
    <location>
        <begin position="405"/>
        <end position="422"/>
    </location>
</feature>
<feature type="transmembrane region" description="Helical" evidence="6">
    <location>
        <begin position="266"/>
        <end position="290"/>
    </location>
</feature>
<accession>A0A917QCP5</accession>